<dbReference type="Proteomes" id="UP000439314">
    <property type="component" value="Unassembled WGS sequence"/>
</dbReference>
<sequence length="109" mass="12953">MSKTLKARRASADFQENFQRYYGYKNTDIALSTSRSALKVRSGRDIKTYQFSDVRAWEKHWHNSRHEGTLTLNVRDIDHPVWTIKFGNETEMNRWYELVGQAINEELKL</sequence>
<evidence type="ECO:0000313" key="4">
    <source>
        <dbReference type="Proteomes" id="UP000439314"/>
    </source>
</evidence>
<name>A0A6N7QHR4_9XANT</name>
<dbReference type="EMBL" id="WJPN01000027">
    <property type="protein sequence ID" value="MRH02661.1"/>
    <property type="molecule type" value="Genomic_DNA"/>
</dbReference>
<evidence type="ECO:0008006" key="5">
    <source>
        <dbReference type="Google" id="ProtNLM"/>
    </source>
</evidence>
<dbReference type="AlphaFoldDB" id="A0A6N7QHR4"/>
<dbReference type="Proteomes" id="UP000437931">
    <property type="component" value="Unassembled WGS sequence"/>
</dbReference>
<evidence type="ECO:0000313" key="2">
    <source>
        <dbReference type="EMBL" id="MRH76997.1"/>
    </source>
</evidence>
<organism evidence="1 4">
    <name type="scientific">Xanthomonas sontii</name>
    <dbReference type="NCBI Taxonomy" id="2650745"/>
    <lineage>
        <taxon>Bacteria</taxon>
        <taxon>Pseudomonadati</taxon>
        <taxon>Pseudomonadota</taxon>
        <taxon>Gammaproteobacteria</taxon>
        <taxon>Lysobacterales</taxon>
        <taxon>Lysobacteraceae</taxon>
        <taxon>Xanthomonas</taxon>
    </lineage>
</organism>
<accession>A0A6N7QHR4</accession>
<reference evidence="2" key="2">
    <citation type="journal article" date="2020" name="Plant Dis.">
        <title>A Grain Rot of Rice in Iran Caused by a Xanthomonas Strain Closely Related to X. sacchari.</title>
        <authorList>
            <person name="Mirghasempour S.A."/>
            <person name="Huang S."/>
            <person name="Studholme D.J."/>
            <person name="Brady C.L."/>
        </authorList>
    </citation>
    <scope>NUCLEOTIDE SEQUENCE</scope>
    <source>
        <strain evidence="2">SAM114</strain>
    </source>
</reference>
<proteinExistence type="predicted"/>
<evidence type="ECO:0000313" key="1">
    <source>
        <dbReference type="EMBL" id="MRH02661.1"/>
    </source>
</evidence>
<reference evidence="3 4" key="1">
    <citation type="submission" date="2019-11" db="EMBL/GenBank/DDBJ databases">
        <title>First report of rice panicle blight caused by Xanthomonas sp. in Iran.</title>
        <authorList>
            <person name="Mirghasempour S.A."/>
            <person name="Huang S."/>
            <person name="Brady C.L."/>
            <person name="Studholme D.J."/>
        </authorList>
    </citation>
    <scope>NUCLEOTIDE SEQUENCE [LARGE SCALE GENOMIC DNA]</scope>
    <source>
        <strain evidence="1 4">ASD011</strain>
        <strain evidence="3">SAM114</strain>
    </source>
</reference>
<protein>
    <recommendedName>
        <fullName evidence="5">PH domain-containing protein</fullName>
    </recommendedName>
</protein>
<gene>
    <name evidence="1" type="ORF">GIY21_20375</name>
    <name evidence="2" type="ORF">GIY22_20410</name>
</gene>
<keyword evidence="3" id="KW-1185">Reference proteome</keyword>
<dbReference type="EMBL" id="WJPM01000027">
    <property type="protein sequence ID" value="MRH76997.1"/>
    <property type="molecule type" value="Genomic_DNA"/>
</dbReference>
<comment type="caution">
    <text evidence="1">The sequence shown here is derived from an EMBL/GenBank/DDBJ whole genome shotgun (WGS) entry which is preliminary data.</text>
</comment>
<evidence type="ECO:0000313" key="3">
    <source>
        <dbReference type="Proteomes" id="UP000437931"/>
    </source>
</evidence>